<evidence type="ECO:0000313" key="2">
    <source>
        <dbReference type="Proteomes" id="UP000823914"/>
    </source>
</evidence>
<reference evidence="1" key="1">
    <citation type="journal article" date="2021" name="PeerJ">
        <title>Extensive microbial diversity within the chicken gut microbiome revealed by metagenomics and culture.</title>
        <authorList>
            <person name="Gilroy R."/>
            <person name="Ravi A."/>
            <person name="Getino M."/>
            <person name="Pursley I."/>
            <person name="Horton D.L."/>
            <person name="Alikhan N.F."/>
            <person name="Baker D."/>
            <person name="Gharbi K."/>
            <person name="Hall N."/>
            <person name="Watson M."/>
            <person name="Adriaenssens E.M."/>
            <person name="Foster-Nyarko E."/>
            <person name="Jarju S."/>
            <person name="Secka A."/>
            <person name="Antonio M."/>
            <person name="Oren A."/>
            <person name="Chaudhuri R.R."/>
            <person name="La Ragione R."/>
            <person name="Hildebrand F."/>
            <person name="Pallen M.J."/>
        </authorList>
    </citation>
    <scope>NUCLEOTIDE SEQUENCE</scope>
    <source>
        <strain evidence="1">Gambia15-2214</strain>
    </source>
</reference>
<name>A0A9E2L3Y6_9SPIR</name>
<gene>
    <name evidence="1" type="ORF">IAA16_07340</name>
</gene>
<accession>A0A9E2L3Y6</accession>
<sequence length="1619" mass="184351">LFSLGHLTSSDFVHGLPFIDEYHNARLEVVRDAYEKIIKSKADAENLIKYILYSNTILQNQENWLNQEKKLVESRALEIVSQKISEEANKQENIGIAALAVASQTLVCSFIPVVGFFFGAATAMSSAVAITAFDAAKSLNSVKKDVLSLRDGKMALVEESNRDIQSMLQEWNSNSLELQKVETKLKEFLKSDAKTFSYEAFCMSIQQYLGMSRENFNQNWGRVLTKSFFKKNNAGNTTGTLLNMCNDYDTKVSQQKELLEKEVTILSDTHNKQVERYNNFIADFLTIPQDSFIRLQTLSEKAADPQLSVEERRRAEEDYKKLYSQLNTVTPKQEKELAKIISQTWYENYWDGSIHLQNLHTFYKECMFNNIDISSKEEEQTKEIKEHIMVNSLEYLKKRQQLTFEKEQFILQMGEKDLQNQRWTWENQIKALLDVAKTKWQQTEEKLNGQFFLWNKKFNSRLTEKEAQWQKTYTDFLIQKENWIQRSYSNSLLQGMKMDFDVPNFDVFENLFDKETLQVSDEGVKEIERVVSETLDDPFFKEYLYYTTPVFNRNPITEKISDFRNFHVNPGSFKAKGEIIEKQLQNEIRNWETREILNQAENLLKEILNSYLDQIDESNTDAKKWQEKLVLDHGYKIDESIYRQATVHATLLNPIRETQFIHKYEFFIPELPTPFDFSKMSYSFMSHTPIMAIIEQEKNNLLKWSKSVFGETTEDAKENIQGALQKHIGTSPEFISDFSNVQKKEDILKTAGSGEMGKILLDFVWNDFVAQKGFGELSKPGYEKSLFDDRNSFFKAPTLKGIIDIALNVVGNITGQGWWLNSIDDVFFLGLGYGGKYISEKDFLQGLGTQALGLMKTSAMGVNGWGTKIMDKTSIQWLKDSKIVSSLLKNGRHDLYSGLFSSKFMTNMQENSFLSFVSGAFVEGGYSYLSSVGKSYLQGINWSKIGTKDWYNADIGNNSWTAGETWANMVRSSITGGLDNVNFRDSLGINLSSNMVTNLSSVRNFNDIMGSLGYTATKWGITGQMSLNLLNFGNTGLLELSIDKNGATMGLGMNGENFDVRYGINALKGVSESQKIMDWKYTDNTNSVLFTASNLLAHSTGCLTNKEVASGIYTKEIQVTTTDRDDIYGKYDTDTRIIEINKNLFNKDKNTIAKFSSVLSHEGSHYFGNRKEAIAHISGAITYREVTDKLNIKMDQNFYKGIETALFDEASLKENSGNEDFWRIPIYSDGTHGPVQIEYDENGQIIKDLHLEYIHLNENGEKELIKVVTIEDTTESVAASLTRAVGLERANELLNSELSNTELYDMQTLTDVLGVSREEAEKIKLKGHLPENISELQLYKLAGESLLKTRGFTYSPETGWTGGSLDDITLTNNKTMGYILFAPKVRENGPTLEIDRFVVTSTLYRNTKSFDGYMLGSNGIPGEKLFTQYAGLDLSEDERLAQMALENRGMDQLVFKKYDLKNNLLSEHTVRGVQSVDVFVNRKNNKGEIIEDRDQQYYHSVYGNVQGNTVVSDFSLTVQMGRFGENDLSICLITNATTMDGDRINAQGVDGDPGGSWLIHTSNYLASDGCFIMLKGEAERLINFFEEIGLKNGDLIAGTIHQPIEKKRHTEPKYFYCLP</sequence>
<dbReference type="EMBL" id="JAHLFV010000172">
    <property type="protein sequence ID" value="MBU3850362.1"/>
    <property type="molecule type" value="Genomic_DNA"/>
</dbReference>
<evidence type="ECO:0000313" key="1">
    <source>
        <dbReference type="EMBL" id="MBU3850362.1"/>
    </source>
</evidence>
<feature type="non-terminal residue" evidence="1">
    <location>
        <position position="1"/>
    </location>
</feature>
<organism evidence="1 2">
    <name type="scientific">Candidatus Treponema excrementipullorum</name>
    <dbReference type="NCBI Taxonomy" id="2838768"/>
    <lineage>
        <taxon>Bacteria</taxon>
        <taxon>Pseudomonadati</taxon>
        <taxon>Spirochaetota</taxon>
        <taxon>Spirochaetia</taxon>
        <taxon>Spirochaetales</taxon>
        <taxon>Treponemataceae</taxon>
        <taxon>Treponema</taxon>
    </lineage>
</organism>
<reference evidence="1" key="2">
    <citation type="submission" date="2021-04" db="EMBL/GenBank/DDBJ databases">
        <authorList>
            <person name="Gilroy R."/>
        </authorList>
    </citation>
    <scope>NUCLEOTIDE SEQUENCE</scope>
    <source>
        <strain evidence="1">Gambia15-2214</strain>
    </source>
</reference>
<proteinExistence type="predicted"/>
<comment type="caution">
    <text evidence="1">The sequence shown here is derived from an EMBL/GenBank/DDBJ whole genome shotgun (WGS) entry which is preliminary data.</text>
</comment>
<protein>
    <submittedName>
        <fullName evidence="1">Uncharacterized protein</fullName>
    </submittedName>
</protein>
<dbReference type="Proteomes" id="UP000823914">
    <property type="component" value="Unassembled WGS sequence"/>
</dbReference>